<feature type="region of interest" description="Disordered" evidence="1">
    <location>
        <begin position="233"/>
        <end position="310"/>
    </location>
</feature>
<feature type="compositionally biased region" description="Acidic residues" evidence="1">
    <location>
        <begin position="147"/>
        <end position="158"/>
    </location>
</feature>
<dbReference type="WBParaSite" id="jg23043">
    <property type="protein sequence ID" value="jg23043"/>
    <property type="gene ID" value="jg23043"/>
</dbReference>
<evidence type="ECO:0000313" key="2">
    <source>
        <dbReference type="Proteomes" id="UP000887574"/>
    </source>
</evidence>
<dbReference type="AlphaFoldDB" id="A0A915DUD1"/>
<proteinExistence type="predicted"/>
<feature type="region of interest" description="Disordered" evidence="1">
    <location>
        <begin position="132"/>
        <end position="161"/>
    </location>
</feature>
<feature type="compositionally biased region" description="Polar residues" evidence="1">
    <location>
        <begin position="285"/>
        <end position="294"/>
    </location>
</feature>
<sequence length="310" mass="34436">MTKRLILVEFPASTKNEASTFEVVDSEKVNGVKEIGKKVECRSDVSNSTNQLEEQFHYGVFRGEFTSLRLAKAEMNRLKEKEELKSDCPVLVPEGKETAIDKADVKSSEFLLVKTENLEEDQSAPDLLLPEASTSSELHDNHLDTEGTTEEEDGEDAQSLDYNGLENGMAALEESEERPAPFHLSIINTRLLPSVNNAKKDGSIEHLLQEMRDVKNTLLELLDNQAEILKRLSTTTQHPSPANLKRTSAPKTSQVSTSPNLAAQHFESSEASSRTRPARLRAMPPQNNSLSPSFYNGMPVLKPTGKEKIF</sequence>
<evidence type="ECO:0000313" key="3">
    <source>
        <dbReference type="WBParaSite" id="jg23043"/>
    </source>
</evidence>
<keyword evidence="2" id="KW-1185">Reference proteome</keyword>
<dbReference type="Proteomes" id="UP000887574">
    <property type="component" value="Unplaced"/>
</dbReference>
<accession>A0A915DUD1</accession>
<feature type="compositionally biased region" description="Polar residues" evidence="1">
    <location>
        <begin position="233"/>
        <end position="261"/>
    </location>
</feature>
<evidence type="ECO:0000256" key="1">
    <source>
        <dbReference type="SAM" id="MobiDB-lite"/>
    </source>
</evidence>
<name>A0A915DUD1_9BILA</name>
<reference evidence="3" key="1">
    <citation type="submission" date="2022-11" db="UniProtKB">
        <authorList>
            <consortium name="WormBaseParasite"/>
        </authorList>
    </citation>
    <scope>IDENTIFICATION</scope>
</reference>
<organism evidence="2 3">
    <name type="scientific">Ditylenchus dipsaci</name>
    <dbReference type="NCBI Taxonomy" id="166011"/>
    <lineage>
        <taxon>Eukaryota</taxon>
        <taxon>Metazoa</taxon>
        <taxon>Ecdysozoa</taxon>
        <taxon>Nematoda</taxon>
        <taxon>Chromadorea</taxon>
        <taxon>Rhabditida</taxon>
        <taxon>Tylenchina</taxon>
        <taxon>Tylenchomorpha</taxon>
        <taxon>Sphaerularioidea</taxon>
        <taxon>Anguinidae</taxon>
        <taxon>Anguininae</taxon>
        <taxon>Ditylenchus</taxon>
    </lineage>
</organism>
<protein>
    <submittedName>
        <fullName evidence="3">Uncharacterized protein</fullName>
    </submittedName>
</protein>